<feature type="chain" id="PRO_5016935058" evidence="3">
    <location>
        <begin position="20"/>
        <end position="106"/>
    </location>
</feature>
<comment type="caution">
    <text evidence="4">The sequence shown here is derived from an EMBL/GenBank/DDBJ whole genome shotgun (WGS) entry which is preliminary data.</text>
</comment>
<dbReference type="AlphaFoldDB" id="A0A371GAG6"/>
<dbReference type="EMBL" id="QJKJ01006212">
    <property type="protein sequence ID" value="RDX87519.1"/>
    <property type="molecule type" value="Genomic_DNA"/>
</dbReference>
<feature type="transmembrane region" description="Helical" evidence="2">
    <location>
        <begin position="12"/>
        <end position="34"/>
    </location>
</feature>
<evidence type="ECO:0000313" key="4">
    <source>
        <dbReference type="EMBL" id="RDX87519.1"/>
    </source>
</evidence>
<dbReference type="Proteomes" id="UP000257109">
    <property type="component" value="Unassembled WGS sequence"/>
</dbReference>
<keyword evidence="2" id="KW-1133">Transmembrane helix</keyword>
<evidence type="ECO:0000313" key="5">
    <source>
        <dbReference type="Proteomes" id="UP000257109"/>
    </source>
</evidence>
<keyword evidence="5" id="KW-1185">Reference proteome</keyword>
<name>A0A371GAG6_MUCPR</name>
<feature type="compositionally biased region" description="Polar residues" evidence="1">
    <location>
        <begin position="91"/>
        <end position="106"/>
    </location>
</feature>
<keyword evidence="2" id="KW-0812">Transmembrane</keyword>
<organism evidence="4 5">
    <name type="scientific">Mucuna pruriens</name>
    <name type="common">Velvet bean</name>
    <name type="synonym">Dolichos pruriens</name>
    <dbReference type="NCBI Taxonomy" id="157652"/>
    <lineage>
        <taxon>Eukaryota</taxon>
        <taxon>Viridiplantae</taxon>
        <taxon>Streptophyta</taxon>
        <taxon>Embryophyta</taxon>
        <taxon>Tracheophyta</taxon>
        <taxon>Spermatophyta</taxon>
        <taxon>Magnoliopsida</taxon>
        <taxon>eudicotyledons</taxon>
        <taxon>Gunneridae</taxon>
        <taxon>Pentapetalae</taxon>
        <taxon>rosids</taxon>
        <taxon>fabids</taxon>
        <taxon>Fabales</taxon>
        <taxon>Fabaceae</taxon>
        <taxon>Papilionoideae</taxon>
        <taxon>50 kb inversion clade</taxon>
        <taxon>NPAAA clade</taxon>
        <taxon>indigoferoid/millettioid clade</taxon>
        <taxon>Phaseoleae</taxon>
        <taxon>Mucuna</taxon>
    </lineage>
</organism>
<reference evidence="4" key="1">
    <citation type="submission" date="2018-05" db="EMBL/GenBank/DDBJ databases">
        <title>Draft genome of Mucuna pruriens seed.</title>
        <authorList>
            <person name="Nnadi N.E."/>
            <person name="Vos R."/>
            <person name="Hasami M.H."/>
            <person name="Devisetty U.K."/>
            <person name="Aguiy J.C."/>
        </authorList>
    </citation>
    <scope>NUCLEOTIDE SEQUENCE [LARGE SCALE GENOMIC DNA]</scope>
    <source>
        <strain evidence="4">JCA_2017</strain>
    </source>
</reference>
<feature type="region of interest" description="Disordered" evidence="1">
    <location>
        <begin position="80"/>
        <end position="106"/>
    </location>
</feature>
<evidence type="ECO:0000256" key="3">
    <source>
        <dbReference type="SAM" id="SignalP"/>
    </source>
</evidence>
<feature type="non-terminal residue" evidence="4">
    <location>
        <position position="106"/>
    </location>
</feature>
<feature type="signal peptide" evidence="3">
    <location>
        <begin position="1"/>
        <end position="19"/>
    </location>
</feature>
<accession>A0A371GAG6</accession>
<keyword evidence="3" id="KW-0732">Signal</keyword>
<evidence type="ECO:0000256" key="2">
    <source>
        <dbReference type="SAM" id="Phobius"/>
    </source>
</evidence>
<sequence>MSHSLSLLPFILYLPLLHLHYRLKFCLYLNFLLYRHIWRNRAPSRNVPAELQSPACLAEPKSPLYELRPSRLIPARSSLLAQPKSSWPDESVSSSRLHSTCQLYFH</sequence>
<evidence type="ECO:0000256" key="1">
    <source>
        <dbReference type="SAM" id="MobiDB-lite"/>
    </source>
</evidence>
<keyword evidence="2" id="KW-0472">Membrane</keyword>
<protein>
    <submittedName>
        <fullName evidence="4">Uncharacterized protein</fullName>
    </submittedName>
</protein>
<gene>
    <name evidence="4" type="ORF">CR513_31003</name>
</gene>
<proteinExistence type="predicted"/>